<comment type="similarity">
    <text evidence="1">Belongs to the tyrosinase family. Hemocyanin subfamily.</text>
</comment>
<dbReference type="EC" id="1.14.18.1" evidence="8"/>
<dbReference type="PROSITE" id="PS00497">
    <property type="entry name" value="TYROSINASE_1"/>
    <property type="match status" value="1"/>
</dbReference>
<dbReference type="BRENDA" id="1.14.18.1">
    <property type="organism ID" value="7745"/>
</dbReference>
<evidence type="ECO:0000259" key="6">
    <source>
        <dbReference type="PROSITE" id="PS00497"/>
    </source>
</evidence>
<protein>
    <submittedName>
        <fullName evidence="8">Tyrosinase 1</fullName>
        <ecNumber evidence="8">1.14.18.1</ecNumber>
    </submittedName>
</protein>
<evidence type="ECO:0000256" key="5">
    <source>
        <dbReference type="SAM" id="SignalP"/>
    </source>
</evidence>
<evidence type="ECO:0000259" key="7">
    <source>
        <dbReference type="PROSITE" id="PS00498"/>
    </source>
</evidence>
<name>Q76DU0_ILLAR</name>
<dbReference type="InterPro" id="IPR008922">
    <property type="entry name" value="Di-copper_centre_dom_sf"/>
</dbReference>
<evidence type="ECO:0000256" key="1">
    <source>
        <dbReference type="ARBA" id="ARBA00009470"/>
    </source>
</evidence>
<reference evidence="8" key="1">
    <citation type="journal article" date="2003" name="Eur. J. Biochem.">
        <title>Purification, characterization and molecular cloning of tyrosinase from the cephalopod mollusk, Illex argentinus.</title>
        <authorList>
            <person name="Naraoka T."/>
            <person name="Uchisawa H."/>
            <person name="Mori H."/>
            <person name="Matsue H."/>
            <person name="Chiba S."/>
            <person name="Kimura A."/>
        </authorList>
    </citation>
    <scope>NUCLEOTIDE SEQUENCE</scope>
    <source>
        <tissue evidence="8">Ink sac</tissue>
    </source>
</reference>
<accession>Q76DU0</accession>
<feature type="domain" description="Tyrosinase copper-binding" evidence="6">
    <location>
        <begin position="150"/>
        <end position="167"/>
    </location>
</feature>
<dbReference type="InterPro" id="IPR050316">
    <property type="entry name" value="Tyrosinase/Hemocyanin"/>
</dbReference>
<dbReference type="PROSITE" id="PS00498">
    <property type="entry name" value="TYROSINASE_2"/>
    <property type="match status" value="1"/>
</dbReference>
<keyword evidence="8" id="KW-0560">Oxidoreductase</keyword>
<feature type="chain" id="PRO_5004285964" evidence="5">
    <location>
        <begin position="19"/>
        <end position="625"/>
    </location>
</feature>
<dbReference type="EMBL" id="AB107880">
    <property type="protein sequence ID" value="BAC87843.1"/>
    <property type="molecule type" value="mRNA"/>
</dbReference>
<dbReference type="GO" id="GO:0004503">
    <property type="term" value="F:tyrosinase activity"/>
    <property type="evidence" value="ECO:0007669"/>
    <property type="project" value="UniProtKB-EC"/>
</dbReference>
<evidence type="ECO:0000313" key="8">
    <source>
        <dbReference type="EMBL" id="BAC87843.1"/>
    </source>
</evidence>
<dbReference type="SMR" id="Q76DU0"/>
<dbReference type="GO" id="GO:0046872">
    <property type="term" value="F:metal ion binding"/>
    <property type="evidence" value="ECO:0007669"/>
    <property type="project" value="UniProtKB-KW"/>
</dbReference>
<keyword evidence="2" id="KW-0479">Metal-binding</keyword>
<dbReference type="Gene3D" id="1.10.1280.10">
    <property type="entry name" value="Di-copper center containing domain from catechol oxidase"/>
    <property type="match status" value="1"/>
</dbReference>
<dbReference type="InterPro" id="IPR002227">
    <property type="entry name" value="Tyrosinase_Cu-bd"/>
</dbReference>
<dbReference type="PRINTS" id="PR00092">
    <property type="entry name" value="TYROSINASE"/>
</dbReference>
<dbReference type="Pfam" id="PF00264">
    <property type="entry name" value="Tyrosinase"/>
    <property type="match status" value="1"/>
</dbReference>
<keyword evidence="4" id="KW-0186">Copper</keyword>
<keyword evidence="3" id="KW-0677">Repeat</keyword>
<dbReference type="PANTHER" id="PTHR11474:SF126">
    <property type="entry name" value="TYROSINASE-LIKE PROTEIN TYR-1-RELATED"/>
    <property type="match status" value="1"/>
</dbReference>
<evidence type="ECO:0000256" key="4">
    <source>
        <dbReference type="ARBA" id="ARBA00023008"/>
    </source>
</evidence>
<feature type="signal peptide" evidence="5">
    <location>
        <begin position="1"/>
        <end position="18"/>
    </location>
</feature>
<proteinExistence type="evidence at transcript level"/>
<evidence type="ECO:0000256" key="3">
    <source>
        <dbReference type="ARBA" id="ARBA00022737"/>
    </source>
</evidence>
<feature type="domain" description="Tyrosinase copper-binding" evidence="7">
    <location>
        <begin position="290"/>
        <end position="301"/>
    </location>
</feature>
<dbReference type="SUPFAM" id="SSF48056">
    <property type="entry name" value="Di-copper centre-containing domain"/>
    <property type="match status" value="1"/>
</dbReference>
<dbReference type="PANTHER" id="PTHR11474">
    <property type="entry name" value="TYROSINASE FAMILY MEMBER"/>
    <property type="match status" value="1"/>
</dbReference>
<organism evidence="8">
    <name type="scientific">Illex argentinus</name>
    <name type="common">Argentine shortfin squid</name>
    <name type="synonym">Ommastrephes argentinus</name>
    <dbReference type="NCBI Taxonomy" id="6628"/>
    <lineage>
        <taxon>Eukaryota</taxon>
        <taxon>Metazoa</taxon>
        <taxon>Spiralia</taxon>
        <taxon>Lophotrochozoa</taxon>
        <taxon>Mollusca</taxon>
        <taxon>Cephalopoda</taxon>
        <taxon>Coleoidea</taxon>
        <taxon>Decapodiformes</taxon>
        <taxon>Oegopsida</taxon>
        <taxon>Ommastrephidae</taxon>
        <taxon>Illex</taxon>
    </lineage>
</organism>
<evidence type="ECO:0000256" key="2">
    <source>
        <dbReference type="ARBA" id="ARBA00022723"/>
    </source>
</evidence>
<sequence length="625" mass="70979">MESYRLLVLVSAFGLCQAMVDVSQSDGLQSCLDRFADDTSTFSQQEQLSLCSKYYMQKNWKSADVSKPKISTLATMSPQEYIQSLIDRFTAEARNPQGRRVRKEYRMMTNEERDNYHRAIVMLKQDTTVLPNKFEIIADLHAGSVTNSAHGGPGFLPWHRIYMMIWEEGLREQVPTVVVPYWDVTRDSAMDDPRRSIVWSPQFQGNGHGLVTVGPFADWTTGYGPLHRNYAVFTHLLTRANIQTVFTERTIAEISQLTANDQRYVFELYHNNIHDWIGGTVSVQAWASFDPAFMLIHGYVDYIWYRFQEMQLELGGIDISVDYPFTANHQILNGTAFDGEEPVGLIPGMTNREAVAEGVVYMNLMNYEEAQSDCDQQTPCPPNYECVDGFCASRAVDNDVCNQIQPLQNNFCINKECDVSLFSFLAVEIIHERMENLCNMGNFPVRQWLADKTADIYRESASVIHQGKYSNSLSDMCGRPGGCCKPVERVNIQVSGNDGDLWLYRESAFVDARLAVSHSQMFVAVRRVPIGRFLIFAADEYGNLCDAYLVDTFGNKILLRRSEGIIISEDDPRLSNTLAEAESKMFDYQNGQDLPPNVLQNQYVLSFHCRADRNLGPSVRNGNKK</sequence>
<keyword evidence="5" id="KW-0732">Signal</keyword>
<dbReference type="AlphaFoldDB" id="Q76DU0"/>